<evidence type="ECO:0000259" key="4">
    <source>
        <dbReference type="PROSITE" id="PS51186"/>
    </source>
</evidence>
<evidence type="ECO:0000256" key="2">
    <source>
        <dbReference type="ARBA" id="ARBA00023315"/>
    </source>
</evidence>
<dbReference type="SUPFAM" id="SSF55729">
    <property type="entry name" value="Acyl-CoA N-acyltransferases (Nat)"/>
    <property type="match status" value="1"/>
</dbReference>
<evidence type="ECO:0000259" key="3">
    <source>
        <dbReference type="PROSITE" id="PS50995"/>
    </source>
</evidence>
<dbReference type="InterPro" id="IPR016181">
    <property type="entry name" value="Acyl_CoA_acyltransferase"/>
</dbReference>
<dbReference type="InterPro" id="IPR036390">
    <property type="entry name" value="WH_DNA-bd_sf"/>
</dbReference>
<dbReference type="InterPro" id="IPR036388">
    <property type="entry name" value="WH-like_DNA-bd_sf"/>
</dbReference>
<dbReference type="Gene3D" id="1.10.10.10">
    <property type="entry name" value="Winged helix-like DNA-binding domain superfamily/Winged helix DNA-binding domain"/>
    <property type="match status" value="1"/>
</dbReference>
<dbReference type="SUPFAM" id="SSF46785">
    <property type="entry name" value="Winged helix' DNA-binding domain"/>
    <property type="match status" value="1"/>
</dbReference>
<proteinExistence type="predicted"/>
<accession>A0A2T0MDR4</accession>
<evidence type="ECO:0000313" key="6">
    <source>
        <dbReference type="Proteomes" id="UP000238312"/>
    </source>
</evidence>
<keyword evidence="1 5" id="KW-0808">Transferase</keyword>
<evidence type="ECO:0000313" key="5">
    <source>
        <dbReference type="EMBL" id="PRX55645.1"/>
    </source>
</evidence>
<dbReference type="InterPro" id="IPR000182">
    <property type="entry name" value="GNAT_dom"/>
</dbReference>
<dbReference type="EMBL" id="PVNG01000026">
    <property type="protein sequence ID" value="PRX55645.1"/>
    <property type="molecule type" value="Genomic_DNA"/>
</dbReference>
<dbReference type="PROSITE" id="PS51186">
    <property type="entry name" value="GNAT"/>
    <property type="match status" value="1"/>
</dbReference>
<feature type="domain" description="HTH marR-type" evidence="3">
    <location>
        <begin position="1"/>
        <end position="136"/>
    </location>
</feature>
<dbReference type="Pfam" id="PF00583">
    <property type="entry name" value="Acetyltransf_1"/>
    <property type="match status" value="1"/>
</dbReference>
<name>A0A2T0MDR4_9ACTN</name>
<dbReference type="GO" id="GO:0003700">
    <property type="term" value="F:DNA-binding transcription factor activity"/>
    <property type="evidence" value="ECO:0007669"/>
    <property type="project" value="InterPro"/>
</dbReference>
<keyword evidence="6" id="KW-1185">Reference proteome</keyword>
<gene>
    <name evidence="5" type="ORF">B0I32_126105</name>
</gene>
<evidence type="ECO:0000256" key="1">
    <source>
        <dbReference type="ARBA" id="ARBA00022679"/>
    </source>
</evidence>
<dbReference type="PANTHER" id="PTHR43877">
    <property type="entry name" value="AMINOALKYLPHOSPHONATE N-ACETYLTRANSFERASE-RELATED-RELATED"/>
    <property type="match status" value="1"/>
</dbReference>
<comment type="caution">
    <text evidence="5">The sequence shown here is derived from an EMBL/GenBank/DDBJ whole genome shotgun (WGS) entry which is preliminary data.</text>
</comment>
<dbReference type="RefSeq" id="WP_106250376.1">
    <property type="nucleotide sequence ID" value="NZ_PVNG01000026.1"/>
</dbReference>
<sequence length="302" mass="33112">MDDTAIGRVRRFQRTVTQRIGALNDGFLARGQALGQARVLWEIGAEGSEIRALRARLELDSGYMSRLLRSLEADGLVVVDGAGPDGRVRTARLTAAGHAERAELDRRSDEAAASILRPLSGHQRERLVAAMSEVERLLVASMVEVKVLDPRHPHSRHCLRAYFAELARRFDDGFDPARGIPAGDEEMRLPAGMFLVAMLHAEPVGCVAVKLHPAAGAGAGSGWAEVKRMWVDPTARRLGLGRRLLAEAEARAAGHGARTVRLETNRALTEAVALYRAAGYEEVAAFNDEPYAHHWFEKHLPR</sequence>
<dbReference type="OrthoDB" id="70840at2"/>
<dbReference type="PANTHER" id="PTHR43877:SF2">
    <property type="entry name" value="AMINOALKYLPHOSPHONATE N-ACETYLTRANSFERASE-RELATED"/>
    <property type="match status" value="1"/>
</dbReference>
<dbReference type="Proteomes" id="UP000238312">
    <property type="component" value="Unassembled WGS sequence"/>
</dbReference>
<reference evidence="5 6" key="1">
    <citation type="submission" date="2018-03" db="EMBL/GenBank/DDBJ databases">
        <title>Genomic Encyclopedia of Type Strains, Phase III (KMG-III): the genomes of soil and plant-associated and newly described type strains.</title>
        <authorList>
            <person name="Whitman W."/>
        </authorList>
    </citation>
    <scope>NUCLEOTIDE SEQUENCE [LARGE SCALE GENOMIC DNA]</scope>
    <source>
        <strain evidence="5 6">CGMCC 4.7104</strain>
    </source>
</reference>
<dbReference type="InterPro" id="IPR050832">
    <property type="entry name" value="Bact_Acetyltransf"/>
</dbReference>
<feature type="domain" description="N-acetyltransferase" evidence="4">
    <location>
        <begin position="143"/>
        <end position="301"/>
    </location>
</feature>
<dbReference type="Pfam" id="PF12802">
    <property type="entry name" value="MarR_2"/>
    <property type="match status" value="1"/>
</dbReference>
<keyword evidence="2" id="KW-0012">Acyltransferase</keyword>
<dbReference type="InterPro" id="IPR000835">
    <property type="entry name" value="HTH_MarR-typ"/>
</dbReference>
<organism evidence="5 6">
    <name type="scientific">Nonomuraea fuscirosea</name>
    <dbReference type="NCBI Taxonomy" id="1291556"/>
    <lineage>
        <taxon>Bacteria</taxon>
        <taxon>Bacillati</taxon>
        <taxon>Actinomycetota</taxon>
        <taxon>Actinomycetes</taxon>
        <taxon>Streptosporangiales</taxon>
        <taxon>Streptosporangiaceae</taxon>
        <taxon>Nonomuraea</taxon>
    </lineage>
</organism>
<dbReference type="PROSITE" id="PS50995">
    <property type="entry name" value="HTH_MARR_2"/>
    <property type="match status" value="1"/>
</dbReference>
<dbReference type="Gene3D" id="3.40.630.30">
    <property type="match status" value="1"/>
</dbReference>
<dbReference type="GO" id="GO:0016747">
    <property type="term" value="F:acyltransferase activity, transferring groups other than amino-acyl groups"/>
    <property type="evidence" value="ECO:0007669"/>
    <property type="project" value="InterPro"/>
</dbReference>
<protein>
    <submittedName>
        <fullName evidence="5">MarR family transcriptional regulator with acetyltransferase activity</fullName>
    </submittedName>
</protein>
<dbReference type="AlphaFoldDB" id="A0A2T0MDR4"/>